<dbReference type="PANTHER" id="PTHR31075:SF2">
    <property type="entry name" value="CENTROSOMAL PROTEIN OF 85 KDA-LIKE"/>
    <property type="match status" value="1"/>
</dbReference>
<name>A0ABD2GFZ6_PAGBO</name>
<dbReference type="Proteomes" id="UP001619887">
    <property type="component" value="Unassembled WGS sequence"/>
</dbReference>
<evidence type="ECO:0000313" key="2">
    <source>
        <dbReference type="EMBL" id="KAL3052927.1"/>
    </source>
</evidence>
<evidence type="ECO:0000256" key="1">
    <source>
        <dbReference type="SAM" id="SignalP"/>
    </source>
</evidence>
<keyword evidence="1" id="KW-0732">Signal</keyword>
<comment type="caution">
    <text evidence="2">The sequence shown here is derived from an EMBL/GenBank/DDBJ whole genome shotgun (WGS) entry which is preliminary data.</text>
</comment>
<protein>
    <submittedName>
        <fullName evidence="2">Uncharacterized protein</fullName>
    </submittedName>
</protein>
<accession>A0ABD2GFZ6</accession>
<proteinExistence type="predicted"/>
<dbReference type="PANTHER" id="PTHR31075">
    <property type="entry name" value="CENTROSOMAL PROTEIN OF 85 KDA"/>
    <property type="match status" value="1"/>
</dbReference>
<keyword evidence="3" id="KW-1185">Reference proteome</keyword>
<dbReference type="InterPro" id="IPR040210">
    <property type="entry name" value="Cep85/Cep85L"/>
</dbReference>
<evidence type="ECO:0000313" key="3">
    <source>
        <dbReference type="Proteomes" id="UP001619887"/>
    </source>
</evidence>
<feature type="chain" id="PRO_5044879779" evidence="1">
    <location>
        <begin position="22"/>
        <end position="88"/>
    </location>
</feature>
<reference evidence="2 3" key="2">
    <citation type="journal article" date="2024" name="G3 (Bethesda)">
        <title>The genome of the cryopelagic Antarctic bald notothen, Trematomus borchgrevinki.</title>
        <authorList>
            <person name="Rayamajhi N."/>
            <person name="Rivera-Colon A.G."/>
            <person name="Minhas B.F."/>
            <person name="Cheng C.C."/>
            <person name="Catchen J.M."/>
        </authorList>
    </citation>
    <scope>NUCLEOTIDE SEQUENCE [LARGE SCALE GENOMIC DNA]</scope>
    <source>
        <strain evidence="2">AGRC-2024</strain>
    </source>
</reference>
<feature type="signal peptide" evidence="1">
    <location>
        <begin position="1"/>
        <end position="21"/>
    </location>
</feature>
<organism evidence="2 3">
    <name type="scientific">Pagothenia borchgrevinki</name>
    <name type="common">Bald rockcod</name>
    <name type="synonym">Trematomus borchgrevinki</name>
    <dbReference type="NCBI Taxonomy" id="8213"/>
    <lineage>
        <taxon>Eukaryota</taxon>
        <taxon>Metazoa</taxon>
        <taxon>Chordata</taxon>
        <taxon>Craniata</taxon>
        <taxon>Vertebrata</taxon>
        <taxon>Euteleostomi</taxon>
        <taxon>Actinopterygii</taxon>
        <taxon>Neopterygii</taxon>
        <taxon>Teleostei</taxon>
        <taxon>Neoteleostei</taxon>
        <taxon>Acanthomorphata</taxon>
        <taxon>Eupercaria</taxon>
        <taxon>Perciformes</taxon>
        <taxon>Notothenioidei</taxon>
        <taxon>Nototheniidae</taxon>
        <taxon>Pagothenia</taxon>
    </lineage>
</organism>
<gene>
    <name evidence="2" type="ORF">OYC64_005452</name>
</gene>
<sequence>MSLCLLDLQALCSILAQRAQGKEPNLSLLLGMKSLSVSAEESDSREEVEEELRVKLLEVARLRGDIDDLRRSISERYAQGQGDSCVSQ</sequence>
<dbReference type="AlphaFoldDB" id="A0ABD2GFZ6"/>
<dbReference type="EMBL" id="JBIYXZ010002079">
    <property type="protein sequence ID" value="KAL3052927.1"/>
    <property type="molecule type" value="Genomic_DNA"/>
</dbReference>
<reference evidence="2 3" key="1">
    <citation type="journal article" date="2022" name="G3 (Bethesda)">
        <title>Evaluating Illumina-, Nanopore-, and PacBio-based genome assembly strategies with the bald notothen, Trematomus borchgrevinki.</title>
        <authorList>
            <person name="Rayamajhi N."/>
            <person name="Cheng C.C."/>
            <person name="Catchen J.M."/>
        </authorList>
    </citation>
    <scope>NUCLEOTIDE SEQUENCE [LARGE SCALE GENOMIC DNA]</scope>
    <source>
        <strain evidence="2">AGRC-2024</strain>
    </source>
</reference>